<name>A0AAN6HBT4_9PEZI</name>
<dbReference type="Gene3D" id="3.40.50.1820">
    <property type="entry name" value="alpha/beta hydrolase"/>
    <property type="match status" value="1"/>
</dbReference>
<dbReference type="PANTHER" id="PTHR42776">
    <property type="entry name" value="SERINE PEPTIDASE S9 FAMILY MEMBER"/>
    <property type="match status" value="1"/>
</dbReference>
<evidence type="ECO:0000256" key="3">
    <source>
        <dbReference type="ARBA" id="ARBA00022825"/>
    </source>
</evidence>
<comment type="caution">
    <text evidence="6">The sequence shown here is derived from an EMBL/GenBank/DDBJ whole genome shotgun (WGS) entry which is preliminary data.</text>
</comment>
<dbReference type="InterPro" id="IPR001375">
    <property type="entry name" value="Peptidase_S9_cat"/>
</dbReference>
<sequence>MPSEEFTPPGRLTQFTFRMQGFTRAPYTNTNARLIDSVSTYKIYVHLLKPGNIKGPSVTPLRYPYRLQRSISPLQQIILFFETVWPVSAQIMTLIEELLDLQVPQSVKLSPSGQQVLYSTSYTFDHKKGDHKQSTLWLAETGKQHSTRQLTTGEYHDHEPAWSPDGKSIAFMSDRGKQGESSAIYLMSATFPGEAFPLTPAENERSIAKFEFSPDGKTIAFISADEKTEDQKKREKDKDDVQVWGQDWEFNRVRLLDVASKNVTVLEGRDFHVTDFAFSDDGSKIAYAKTKTPHIESPFQFGTTFCVLDIETKKSSDLSHFPEGARGPLTWAGSFLYFLGPKAETIQTCSQVVFRLRADGKEEVKYEYHAYGETNCAFALVKAGGDVIVKVEDGMHDQLRILNGHTLFSKKKLIEAWDAAFTHNSDEIVLAIAQGDTNHPTEVFTTTASGGAMVQLSSHGKAFADRTFGTCTYLSCPSTDGKVTLECPFYTPASASTNPNGTPSTPLPTVVLIHGGPYTRHNERFDGLYFMWAPYLLAAGYAVLTADYRGSSGHGDDWARYAYKGYGTHDYEDIIAQTQCAIENGWADKDRLVVGGYSQGGFLSYLASVRNGTHGLGWEFKASIPGAGMTDLDSMCFTSDVGFWEAEICGGAPWTQRKSDTSNRAGSAIWEFADAVDKGVRIPPMLILHGEKDERVPIEQGRAMRRAMESRGLVFEYVTYPREPHLMQERKHIVDTGERIKGWVEKWIGPGV</sequence>
<dbReference type="GO" id="GO:0004252">
    <property type="term" value="F:serine-type endopeptidase activity"/>
    <property type="evidence" value="ECO:0007669"/>
    <property type="project" value="TreeGrafter"/>
</dbReference>
<gene>
    <name evidence="6" type="ORF">LTR91_020562</name>
</gene>
<evidence type="ECO:0000313" key="6">
    <source>
        <dbReference type="EMBL" id="KAK0959958.1"/>
    </source>
</evidence>
<accession>A0AAN6HBT4</accession>
<comment type="similarity">
    <text evidence="1">Belongs to the peptidase S9C family.</text>
</comment>
<dbReference type="SUPFAM" id="SSF82171">
    <property type="entry name" value="DPP6 N-terminal domain-like"/>
    <property type="match status" value="1"/>
</dbReference>
<proteinExistence type="inferred from homology"/>
<keyword evidence="7" id="KW-1185">Reference proteome</keyword>
<keyword evidence="2" id="KW-0378">Hydrolase</keyword>
<keyword evidence="3" id="KW-0645">Protease</keyword>
<dbReference type="AlphaFoldDB" id="A0AAN6HBT4"/>
<dbReference type="Pfam" id="PF07676">
    <property type="entry name" value="PD40"/>
    <property type="match status" value="2"/>
</dbReference>
<organism evidence="6 7">
    <name type="scientific">Friedmanniomyces endolithicus</name>
    <dbReference type="NCBI Taxonomy" id="329885"/>
    <lineage>
        <taxon>Eukaryota</taxon>
        <taxon>Fungi</taxon>
        <taxon>Dikarya</taxon>
        <taxon>Ascomycota</taxon>
        <taxon>Pezizomycotina</taxon>
        <taxon>Dothideomycetes</taxon>
        <taxon>Dothideomycetidae</taxon>
        <taxon>Mycosphaerellales</taxon>
        <taxon>Teratosphaeriaceae</taxon>
        <taxon>Friedmanniomyces</taxon>
    </lineage>
</organism>
<reference evidence="6" key="1">
    <citation type="submission" date="2023-06" db="EMBL/GenBank/DDBJ databases">
        <title>Black Yeasts Isolated from many extreme environments.</title>
        <authorList>
            <person name="Coleine C."/>
            <person name="Stajich J.E."/>
            <person name="Selbmann L."/>
        </authorList>
    </citation>
    <scope>NUCLEOTIDE SEQUENCE</scope>
    <source>
        <strain evidence="6">CCFEE 5200</strain>
    </source>
</reference>
<dbReference type="GO" id="GO:0006508">
    <property type="term" value="P:proteolysis"/>
    <property type="evidence" value="ECO:0007669"/>
    <property type="project" value="InterPro"/>
</dbReference>
<dbReference type="PANTHER" id="PTHR42776:SF27">
    <property type="entry name" value="DIPEPTIDYL PEPTIDASE FAMILY MEMBER 6"/>
    <property type="match status" value="1"/>
</dbReference>
<evidence type="ECO:0000256" key="1">
    <source>
        <dbReference type="ARBA" id="ARBA00010040"/>
    </source>
</evidence>
<evidence type="ECO:0000256" key="2">
    <source>
        <dbReference type="ARBA" id="ARBA00022801"/>
    </source>
</evidence>
<dbReference type="InterPro" id="IPR029058">
    <property type="entry name" value="AB_hydrolase_fold"/>
</dbReference>
<evidence type="ECO:0000313" key="7">
    <source>
        <dbReference type="Proteomes" id="UP001175353"/>
    </source>
</evidence>
<keyword evidence="3" id="KW-0720">Serine protease</keyword>
<evidence type="ECO:0000256" key="4">
    <source>
        <dbReference type="ARBA" id="ARBA00032829"/>
    </source>
</evidence>
<dbReference type="Proteomes" id="UP001175353">
    <property type="component" value="Unassembled WGS sequence"/>
</dbReference>
<dbReference type="Gene3D" id="2.120.10.30">
    <property type="entry name" value="TolB, C-terminal domain"/>
    <property type="match status" value="1"/>
</dbReference>
<dbReference type="InterPro" id="IPR011042">
    <property type="entry name" value="6-blade_b-propeller_TolB-like"/>
</dbReference>
<dbReference type="InterPro" id="IPR011659">
    <property type="entry name" value="WD40"/>
</dbReference>
<feature type="domain" description="Peptidase S9 prolyl oligopeptidase catalytic" evidence="5">
    <location>
        <begin position="530"/>
        <end position="749"/>
    </location>
</feature>
<evidence type="ECO:0000259" key="5">
    <source>
        <dbReference type="Pfam" id="PF00326"/>
    </source>
</evidence>
<protein>
    <recommendedName>
        <fullName evidence="4">Dipeptidyl-peptidase V</fullName>
    </recommendedName>
</protein>
<dbReference type="SUPFAM" id="SSF53474">
    <property type="entry name" value="alpha/beta-Hydrolases"/>
    <property type="match status" value="1"/>
</dbReference>
<dbReference type="Pfam" id="PF00326">
    <property type="entry name" value="Peptidase_S9"/>
    <property type="match status" value="1"/>
</dbReference>
<dbReference type="EMBL" id="JAUJLE010000341">
    <property type="protein sequence ID" value="KAK0959958.1"/>
    <property type="molecule type" value="Genomic_DNA"/>
</dbReference>